<evidence type="ECO:0000313" key="1">
    <source>
        <dbReference type="EMBL" id="SPC34367.1"/>
    </source>
</evidence>
<name>A0A2K5ARV6_9ARCH</name>
<keyword evidence="2" id="KW-1185">Reference proteome</keyword>
<evidence type="ECO:0000313" key="2">
    <source>
        <dbReference type="Proteomes" id="UP000236248"/>
    </source>
</evidence>
<dbReference type="KEGG" id="ncv:NCAV_1200"/>
<sequence length="200" mass="23638">MILRFIYVVKYEELDSRVKDDLPYIEEMGKFFAWWLNKNFGLHYDVGVDVLAIEKSPLRRLRFGLSDLIMHHRSKGKDNYHIYLAYFRPLISDCSAGYYTDNFGLVHWLDYLGSGSDSPAMDRKRFFAINNCAKVSHIILHEVGRRKGIAKRYNDAIHDIWTEHVSGVRDYEYYDERYRKVSKKDEREYAFATMSIPAPS</sequence>
<proteinExistence type="predicted"/>
<organism evidence="1 2">
    <name type="scientific">Candidatus Nitrosocaldus cavascurensis</name>
    <dbReference type="NCBI Taxonomy" id="2058097"/>
    <lineage>
        <taxon>Archaea</taxon>
        <taxon>Nitrososphaerota</taxon>
        <taxon>Nitrososphaeria</taxon>
        <taxon>Candidatus Nitrosocaldales</taxon>
        <taxon>Candidatus Nitrosocaldaceae</taxon>
        <taxon>Candidatus Nitrosocaldus</taxon>
    </lineage>
</organism>
<dbReference type="EMBL" id="LT981265">
    <property type="protein sequence ID" value="SPC34367.1"/>
    <property type="molecule type" value="Genomic_DNA"/>
</dbReference>
<dbReference type="AlphaFoldDB" id="A0A2K5ARV6"/>
<dbReference type="Proteomes" id="UP000236248">
    <property type="component" value="Chromosome NCAV"/>
</dbReference>
<accession>A0A2K5ARV6</accession>
<reference evidence="2" key="1">
    <citation type="submission" date="2018-01" db="EMBL/GenBank/DDBJ databases">
        <authorList>
            <person name="Kerou L M."/>
        </authorList>
    </citation>
    <scope>NUCLEOTIDE SEQUENCE [LARGE SCALE GENOMIC DNA]</scope>
    <source>
        <strain evidence="2">SCU2</strain>
    </source>
</reference>
<protein>
    <submittedName>
        <fullName evidence="1">Uncharacterized protein</fullName>
    </submittedName>
</protein>
<gene>
    <name evidence="1" type="ORF">NCAV_1200</name>
</gene>